<evidence type="ECO:0000256" key="1">
    <source>
        <dbReference type="ARBA" id="ARBA00022801"/>
    </source>
</evidence>
<evidence type="ECO:0000259" key="2">
    <source>
        <dbReference type="Pfam" id="PF03061"/>
    </source>
</evidence>
<accession>A0A0R2T4T1</accession>
<dbReference type="CDD" id="cd03443">
    <property type="entry name" value="PaaI_thioesterase"/>
    <property type="match status" value="1"/>
</dbReference>
<dbReference type="AlphaFoldDB" id="A0A0R2T4T1"/>
<organism evidence="3 4">
    <name type="scientific">OM182 bacterium BACL3 MAG-120619-bin3</name>
    <dbReference type="NCBI Taxonomy" id="1655593"/>
    <lineage>
        <taxon>Bacteria</taxon>
        <taxon>Pseudomonadati</taxon>
        <taxon>Pseudomonadota</taxon>
        <taxon>Gammaproteobacteria</taxon>
        <taxon>OMG group</taxon>
        <taxon>OM182 clade</taxon>
    </lineage>
</organism>
<dbReference type="InterPro" id="IPR003736">
    <property type="entry name" value="PAAI_dom"/>
</dbReference>
<dbReference type="Gene3D" id="3.10.129.10">
    <property type="entry name" value="Hotdog Thioesterase"/>
    <property type="match status" value="1"/>
</dbReference>
<dbReference type="GO" id="GO:0016289">
    <property type="term" value="F:acyl-CoA hydrolase activity"/>
    <property type="evidence" value="ECO:0007669"/>
    <property type="project" value="UniProtKB-ARBA"/>
</dbReference>
<dbReference type="Pfam" id="PF03061">
    <property type="entry name" value="4HBT"/>
    <property type="match status" value="1"/>
</dbReference>
<reference evidence="3 4" key="1">
    <citation type="submission" date="2015-10" db="EMBL/GenBank/DDBJ databases">
        <title>Metagenome-Assembled Genomes uncover a global brackish microbiome.</title>
        <authorList>
            <person name="Hugerth L.W."/>
            <person name="Larsson J."/>
            <person name="Alneberg J."/>
            <person name="Lindh M.V."/>
            <person name="Legrand C."/>
            <person name="Pinhassi J."/>
            <person name="Andersson A.F."/>
        </authorList>
    </citation>
    <scope>NUCLEOTIDE SEQUENCE [LARGE SCALE GENOMIC DNA]</scope>
    <source>
        <strain evidence="3">BACL22 MAG-120619-bin3</strain>
    </source>
</reference>
<gene>
    <name evidence="3" type="ORF">ABR85_01750</name>
</gene>
<name>A0A0R2T4T1_9GAMM</name>
<dbReference type="InterPro" id="IPR029069">
    <property type="entry name" value="HotDog_dom_sf"/>
</dbReference>
<protein>
    <recommendedName>
        <fullName evidence="2">Thioesterase domain-containing protein</fullName>
    </recommendedName>
</protein>
<dbReference type="InterPro" id="IPR006683">
    <property type="entry name" value="Thioestr_dom"/>
</dbReference>
<proteinExistence type="predicted"/>
<comment type="caution">
    <text evidence="3">The sequence shown here is derived from an EMBL/GenBank/DDBJ whole genome shotgun (WGS) entry which is preliminary data.</text>
</comment>
<dbReference type="Proteomes" id="UP000051242">
    <property type="component" value="Unassembled WGS sequence"/>
</dbReference>
<keyword evidence="1" id="KW-0378">Hydrolase</keyword>
<evidence type="ECO:0000313" key="3">
    <source>
        <dbReference type="EMBL" id="KRO82103.1"/>
    </source>
</evidence>
<evidence type="ECO:0000313" key="4">
    <source>
        <dbReference type="Proteomes" id="UP000051242"/>
    </source>
</evidence>
<dbReference type="EMBL" id="LICD01000050">
    <property type="protein sequence ID" value="KRO82103.1"/>
    <property type="molecule type" value="Genomic_DNA"/>
</dbReference>
<dbReference type="NCBIfam" id="TIGR00369">
    <property type="entry name" value="unchar_dom_1"/>
    <property type="match status" value="1"/>
</dbReference>
<dbReference type="SUPFAM" id="SSF54637">
    <property type="entry name" value="Thioesterase/thiol ester dehydrase-isomerase"/>
    <property type="match status" value="1"/>
</dbReference>
<feature type="domain" description="Thioesterase" evidence="2">
    <location>
        <begin position="52"/>
        <end position="121"/>
    </location>
</feature>
<sequence length="141" mass="15173">MSINSNDFDIPEGFRHYDGDPAEDTLGPFFGKVGEQGFETAFRAQAKHCNGHNTVHGGILMSFADYSLCMAGIDGEEGVSVITISCNNEFILPAVEGDLILGNCEVLRQGRSLIFVRCTLSVNGNHVLNSSGVVKRIPKPA</sequence>